<dbReference type="PANTHER" id="PTHR46784:SF1">
    <property type="entry name" value="KILLER CELL LECTIN-LIKE RECEPTOR SUBFAMILY B MEMBER 1"/>
    <property type="match status" value="1"/>
</dbReference>
<evidence type="ECO:0000256" key="3">
    <source>
        <dbReference type="ARBA" id="ARBA00022734"/>
    </source>
</evidence>
<evidence type="ECO:0000313" key="11">
    <source>
        <dbReference type="Proteomes" id="UP000092124"/>
    </source>
</evidence>
<keyword evidence="7" id="KW-1015">Disulfide bond</keyword>
<dbReference type="SMART" id="SM00034">
    <property type="entry name" value="CLECT"/>
    <property type="match status" value="1"/>
</dbReference>
<evidence type="ECO:0000256" key="2">
    <source>
        <dbReference type="ARBA" id="ARBA00022692"/>
    </source>
</evidence>
<evidence type="ECO:0000256" key="4">
    <source>
        <dbReference type="ARBA" id="ARBA00022968"/>
    </source>
</evidence>
<dbReference type="InterPro" id="IPR016186">
    <property type="entry name" value="C-type_lectin-like/link_sf"/>
</dbReference>
<dbReference type="InterPro" id="IPR033992">
    <property type="entry name" value="NKR-like_CTLD"/>
</dbReference>
<feature type="non-terminal residue" evidence="10">
    <location>
        <position position="1"/>
    </location>
</feature>
<protein>
    <recommendedName>
        <fullName evidence="9">C-type lectin domain-containing protein</fullName>
    </recommendedName>
</protein>
<dbReference type="GO" id="GO:0005886">
    <property type="term" value="C:plasma membrane"/>
    <property type="evidence" value="ECO:0007669"/>
    <property type="project" value="TreeGrafter"/>
</dbReference>
<dbReference type="OrthoDB" id="8935730at2759"/>
<comment type="subcellular location">
    <subcellularLocation>
        <location evidence="1">Membrane</location>
        <topology evidence="1">Single-pass type II membrane protein</topology>
    </subcellularLocation>
</comment>
<dbReference type="InterPro" id="IPR001304">
    <property type="entry name" value="C-type_lectin-like"/>
</dbReference>
<gene>
    <name evidence="10" type="ORF">A6R68_11320</name>
</gene>
<evidence type="ECO:0000256" key="1">
    <source>
        <dbReference type="ARBA" id="ARBA00004606"/>
    </source>
</evidence>
<evidence type="ECO:0000256" key="8">
    <source>
        <dbReference type="SAM" id="Phobius"/>
    </source>
</evidence>
<keyword evidence="2 8" id="KW-0812">Transmembrane</keyword>
<proteinExistence type="predicted"/>
<dbReference type="PANTHER" id="PTHR46784">
    <property type="entry name" value="KILLER CELL LECTIN-LIKE RECEPTOR SUBFAMILY B MEMBER 1"/>
    <property type="match status" value="1"/>
</dbReference>
<evidence type="ECO:0000256" key="6">
    <source>
        <dbReference type="ARBA" id="ARBA00023136"/>
    </source>
</evidence>
<dbReference type="GO" id="GO:0042269">
    <property type="term" value="P:regulation of natural killer cell mediated cytotoxicity"/>
    <property type="evidence" value="ECO:0007669"/>
    <property type="project" value="TreeGrafter"/>
</dbReference>
<dbReference type="GO" id="GO:0030246">
    <property type="term" value="F:carbohydrate binding"/>
    <property type="evidence" value="ECO:0007669"/>
    <property type="project" value="UniProtKB-KW"/>
</dbReference>
<dbReference type="Proteomes" id="UP000092124">
    <property type="component" value="Unassembled WGS sequence"/>
</dbReference>
<organism evidence="10 11">
    <name type="scientific">Neotoma lepida</name>
    <name type="common">Desert woodrat</name>
    <dbReference type="NCBI Taxonomy" id="56216"/>
    <lineage>
        <taxon>Eukaryota</taxon>
        <taxon>Metazoa</taxon>
        <taxon>Chordata</taxon>
        <taxon>Craniata</taxon>
        <taxon>Vertebrata</taxon>
        <taxon>Euteleostomi</taxon>
        <taxon>Mammalia</taxon>
        <taxon>Eutheria</taxon>
        <taxon>Euarchontoglires</taxon>
        <taxon>Glires</taxon>
        <taxon>Rodentia</taxon>
        <taxon>Myomorpha</taxon>
        <taxon>Muroidea</taxon>
        <taxon>Cricetidae</taxon>
        <taxon>Neotominae</taxon>
        <taxon>Neotoma</taxon>
    </lineage>
</organism>
<dbReference type="InterPro" id="IPR016187">
    <property type="entry name" value="CTDL_fold"/>
</dbReference>
<accession>A0A1A6FVF8</accession>
<dbReference type="GO" id="GO:0009986">
    <property type="term" value="C:cell surface"/>
    <property type="evidence" value="ECO:0007669"/>
    <property type="project" value="TreeGrafter"/>
</dbReference>
<keyword evidence="3" id="KW-0430">Lectin</keyword>
<evidence type="ECO:0000313" key="10">
    <source>
        <dbReference type="EMBL" id="OBS57559.1"/>
    </source>
</evidence>
<feature type="domain" description="C-type lectin" evidence="9">
    <location>
        <begin position="63"/>
        <end position="169"/>
    </location>
</feature>
<keyword evidence="5 8" id="KW-1133">Transmembrane helix</keyword>
<reference evidence="10 11" key="1">
    <citation type="submission" date="2016-06" db="EMBL/GenBank/DDBJ databases">
        <title>The Draft Genome Sequence and Annotation of the Desert Woodrat Neotoma lepida.</title>
        <authorList>
            <person name="Campbell M."/>
            <person name="Oakeson K.F."/>
            <person name="Yandell M."/>
            <person name="Halpert J.R."/>
            <person name="Dearing D."/>
        </authorList>
    </citation>
    <scope>NUCLEOTIDE SEQUENCE [LARGE SCALE GENOMIC DNA]</scope>
    <source>
        <strain evidence="10">417</strain>
        <tissue evidence="10">Liver</tissue>
    </source>
</reference>
<keyword evidence="11" id="KW-1185">Reference proteome</keyword>
<evidence type="ECO:0000256" key="7">
    <source>
        <dbReference type="ARBA" id="ARBA00023157"/>
    </source>
</evidence>
<comment type="caution">
    <text evidence="10">The sequence shown here is derived from an EMBL/GenBank/DDBJ whole genome shotgun (WGS) entry which is preliminary data.</text>
</comment>
<dbReference type="AlphaFoldDB" id="A0A1A6FVF8"/>
<keyword evidence="4" id="KW-0735">Signal-anchor</keyword>
<keyword evidence="6 8" id="KW-0472">Membrane</keyword>
<name>A0A1A6FVF8_NEOLE</name>
<dbReference type="SUPFAM" id="SSF56436">
    <property type="entry name" value="C-type lectin-like"/>
    <property type="match status" value="1"/>
</dbReference>
<evidence type="ECO:0000259" key="9">
    <source>
        <dbReference type="PROSITE" id="PS50041"/>
    </source>
</evidence>
<dbReference type="STRING" id="56216.A0A1A6FVF8"/>
<evidence type="ECO:0000256" key="5">
    <source>
        <dbReference type="ARBA" id="ARBA00022989"/>
    </source>
</evidence>
<feature type="transmembrane region" description="Helical" evidence="8">
    <location>
        <begin position="14"/>
        <end position="34"/>
    </location>
</feature>
<dbReference type="CDD" id="cd03593">
    <property type="entry name" value="CLECT_NK_receptors_like"/>
    <property type="match status" value="1"/>
</dbReference>
<dbReference type="Pfam" id="PF00059">
    <property type="entry name" value="Lectin_C"/>
    <property type="match status" value="1"/>
</dbReference>
<dbReference type="EMBL" id="LZPO01117059">
    <property type="protein sequence ID" value="OBS57559.1"/>
    <property type="molecule type" value="Genomic_DNA"/>
</dbReference>
<dbReference type="GO" id="GO:0038023">
    <property type="term" value="F:signaling receptor activity"/>
    <property type="evidence" value="ECO:0007669"/>
    <property type="project" value="TreeGrafter"/>
</dbReference>
<dbReference type="PROSITE" id="PS50041">
    <property type="entry name" value="C_TYPE_LECTIN_2"/>
    <property type="match status" value="1"/>
</dbReference>
<dbReference type="InterPro" id="IPR051527">
    <property type="entry name" value="KLR_subfamily_B"/>
</dbReference>
<dbReference type="Gene3D" id="3.10.100.10">
    <property type="entry name" value="Mannose-Binding Protein A, subunit A"/>
    <property type="match status" value="1"/>
</dbReference>
<sequence>TCLFALCADAKKLLTLWTLLCGGVAILLWGFFSFPKKFGATRTMRNKTCDDEVKICPNTWNKINQNCFFIFQHKNSWLTAQENCEHYDATLAKFNNKIEMEALMSHMKTLQSSSWIGLNKRSVHKLWVWTDGSEYDNLKNIQDHGDCAFIHKNGIDSTNCDDLKDYICSKAGQCP</sequence>